<proteinExistence type="predicted"/>
<dbReference type="AlphaFoldDB" id="A0A383VGJ5"/>
<dbReference type="EMBL" id="FNXT01000403">
    <property type="protein sequence ID" value="SZX64321.1"/>
    <property type="molecule type" value="Genomic_DNA"/>
</dbReference>
<protein>
    <submittedName>
        <fullName evidence="2">Uncharacterized protein</fullName>
    </submittedName>
</protein>
<name>A0A383VGJ5_TETOB</name>
<evidence type="ECO:0000256" key="1">
    <source>
        <dbReference type="SAM" id="MobiDB-lite"/>
    </source>
</evidence>
<gene>
    <name evidence="2" type="ORF">BQ4739_LOCUS4834</name>
</gene>
<feature type="compositionally biased region" description="Low complexity" evidence="1">
    <location>
        <begin position="201"/>
        <end position="223"/>
    </location>
</feature>
<accession>A0A383VGJ5</accession>
<sequence length="419" mass="45290">MASSAMADRDKQTQQRQAGQDRPVMGYPVIAVCDSPNWGNASLINHPAESTFNMTTMKRLYGAAATAGGVKQLPPWHDFVPHGTAVKATQRPIFPCSKKNTDTIDRQEARDRREFNATAHKYRNMVPHAYHHHHKASLSGSCPEDHVYPDKGKARPGWCASASLFDPITASSRPISSPGRTEMRPCSCSHCSAPPQQHCTSSSSSSSSSPVAAAPRRPGTARAVQGRYNPLTHTWIDQPDAAAQVRQKESDRIHGYIGLRTSPLKKASAQPWAGCYDEAAAPSASTAAAAEAGSASSSSSGATGSSEASAAEAKSLGKRSSSLRYHGDTWGTYDVLRHEWRVPPKSQAFAQREAAPNGLSFDRSSAGFSHTKRVPLPASQGVYDPIRGEWKVQPRNGRVMAGLEFTPRKVFDDKAFVKR</sequence>
<evidence type="ECO:0000313" key="3">
    <source>
        <dbReference type="Proteomes" id="UP000256970"/>
    </source>
</evidence>
<organism evidence="2 3">
    <name type="scientific">Tetradesmus obliquus</name>
    <name type="common">Green alga</name>
    <name type="synonym">Acutodesmus obliquus</name>
    <dbReference type="NCBI Taxonomy" id="3088"/>
    <lineage>
        <taxon>Eukaryota</taxon>
        <taxon>Viridiplantae</taxon>
        <taxon>Chlorophyta</taxon>
        <taxon>core chlorophytes</taxon>
        <taxon>Chlorophyceae</taxon>
        <taxon>CS clade</taxon>
        <taxon>Sphaeropleales</taxon>
        <taxon>Scenedesmaceae</taxon>
        <taxon>Tetradesmus</taxon>
    </lineage>
</organism>
<feature type="region of interest" description="Disordered" evidence="1">
    <location>
        <begin position="197"/>
        <end position="223"/>
    </location>
</feature>
<dbReference type="Proteomes" id="UP000256970">
    <property type="component" value="Unassembled WGS sequence"/>
</dbReference>
<evidence type="ECO:0000313" key="2">
    <source>
        <dbReference type="EMBL" id="SZX64321.1"/>
    </source>
</evidence>
<feature type="region of interest" description="Disordered" evidence="1">
    <location>
        <begin position="1"/>
        <end position="23"/>
    </location>
</feature>
<reference evidence="2 3" key="1">
    <citation type="submission" date="2016-10" db="EMBL/GenBank/DDBJ databases">
        <authorList>
            <person name="Cai Z."/>
        </authorList>
    </citation>
    <scope>NUCLEOTIDE SEQUENCE [LARGE SCALE GENOMIC DNA]</scope>
</reference>
<keyword evidence="3" id="KW-1185">Reference proteome</keyword>